<evidence type="ECO:0000256" key="2">
    <source>
        <dbReference type="SAM" id="MobiDB-lite"/>
    </source>
</evidence>
<dbReference type="Proteomes" id="UP000470520">
    <property type="component" value="Unassembled WGS sequence"/>
</dbReference>
<evidence type="ECO:0000313" key="4">
    <source>
        <dbReference type="EMBL" id="NEB93250.1"/>
    </source>
</evidence>
<keyword evidence="4" id="KW-0378">Hydrolase</keyword>
<dbReference type="SUPFAM" id="SSF53927">
    <property type="entry name" value="Cytidine deaminase-like"/>
    <property type="match status" value="1"/>
</dbReference>
<comment type="caution">
    <text evidence="4">The sequence shown here is derived from an EMBL/GenBank/DDBJ whole genome shotgun (WGS) entry which is preliminary data.</text>
</comment>
<organism evidence="4 5">
    <name type="scientific">Streptomyces bauhiniae</name>
    <dbReference type="NCBI Taxonomy" id="2340725"/>
    <lineage>
        <taxon>Bacteria</taxon>
        <taxon>Bacillati</taxon>
        <taxon>Actinomycetota</taxon>
        <taxon>Actinomycetes</taxon>
        <taxon>Kitasatosporales</taxon>
        <taxon>Streptomycetaceae</taxon>
        <taxon>Streptomyces</taxon>
    </lineage>
</organism>
<dbReference type="RefSeq" id="WP_164189451.1">
    <property type="nucleotide sequence ID" value="NZ_JAAGMR010000199.1"/>
</dbReference>
<feature type="region of interest" description="Disordered" evidence="2">
    <location>
        <begin position="1"/>
        <end position="20"/>
    </location>
</feature>
<dbReference type="GO" id="GO:0005829">
    <property type="term" value="C:cytosol"/>
    <property type="evidence" value="ECO:0007669"/>
    <property type="project" value="TreeGrafter"/>
</dbReference>
<dbReference type="GO" id="GO:0072527">
    <property type="term" value="P:pyrimidine-containing compound metabolic process"/>
    <property type="evidence" value="ECO:0007669"/>
    <property type="project" value="UniProtKB-ARBA"/>
</dbReference>
<dbReference type="CDD" id="cd01283">
    <property type="entry name" value="cytidine_deaminase"/>
    <property type="match status" value="1"/>
</dbReference>
<dbReference type="GO" id="GO:0055086">
    <property type="term" value="P:nucleobase-containing small molecule metabolic process"/>
    <property type="evidence" value="ECO:0007669"/>
    <property type="project" value="UniProtKB-ARBA"/>
</dbReference>
<dbReference type="EC" id="3.5.4.5" evidence="4"/>
<dbReference type="EMBL" id="JAAGMR010000199">
    <property type="protein sequence ID" value="NEB93250.1"/>
    <property type="molecule type" value="Genomic_DNA"/>
</dbReference>
<name>A0A7K3QTU1_9ACTN</name>
<sequence length="146" mass="15221">MTTSTGASGSSGSSDSSDSFDWERLRAEAREAMAHAYAPYSGYPVGAAAQVDDGRTVTGCNVENASYGLGLCAECGMVSHLQRTGGGRLTHFTCVDGTGALLVPCGRCRQLLYEFGGPSLLLDTPEGVLPLSEMLPQAFGPDHLTK</sequence>
<proteinExistence type="inferred from homology"/>
<dbReference type="GO" id="GO:0004126">
    <property type="term" value="F:cytidine deaminase activity"/>
    <property type="evidence" value="ECO:0007669"/>
    <property type="project" value="UniProtKB-EC"/>
</dbReference>
<reference evidence="4 5" key="1">
    <citation type="submission" date="2020-01" db="EMBL/GenBank/DDBJ databases">
        <title>Insect and environment-associated Actinomycetes.</title>
        <authorList>
            <person name="Currrie C."/>
            <person name="Chevrette M."/>
            <person name="Carlson C."/>
            <person name="Stubbendieck R."/>
            <person name="Wendt-Pienkowski E."/>
        </authorList>
    </citation>
    <scope>NUCLEOTIDE SEQUENCE [LARGE SCALE GENOMIC DNA]</scope>
    <source>
        <strain evidence="4 5">SID7754</strain>
    </source>
</reference>
<feature type="compositionally biased region" description="Low complexity" evidence="2">
    <location>
        <begin position="1"/>
        <end position="19"/>
    </location>
</feature>
<dbReference type="Gene3D" id="3.40.140.10">
    <property type="entry name" value="Cytidine Deaminase, domain 2"/>
    <property type="match status" value="1"/>
</dbReference>
<accession>A0A7K3QTU1</accession>
<dbReference type="PANTHER" id="PTHR11644:SF2">
    <property type="entry name" value="CYTIDINE DEAMINASE"/>
    <property type="match status" value="1"/>
</dbReference>
<evidence type="ECO:0000259" key="3">
    <source>
        <dbReference type="PROSITE" id="PS51747"/>
    </source>
</evidence>
<dbReference type="GO" id="GO:0008270">
    <property type="term" value="F:zinc ion binding"/>
    <property type="evidence" value="ECO:0007669"/>
    <property type="project" value="TreeGrafter"/>
</dbReference>
<dbReference type="PROSITE" id="PS51747">
    <property type="entry name" value="CYT_DCMP_DEAMINASES_2"/>
    <property type="match status" value="1"/>
</dbReference>
<feature type="domain" description="CMP/dCMP-type deaminase" evidence="3">
    <location>
        <begin position="20"/>
        <end position="142"/>
    </location>
</feature>
<dbReference type="InterPro" id="IPR016193">
    <property type="entry name" value="Cytidine_deaminase-like"/>
</dbReference>
<dbReference type="NCBIfam" id="NF004064">
    <property type="entry name" value="PRK05578.1"/>
    <property type="match status" value="1"/>
</dbReference>
<dbReference type="InterPro" id="IPR002125">
    <property type="entry name" value="CMP_dCMP_dom"/>
</dbReference>
<evidence type="ECO:0000313" key="5">
    <source>
        <dbReference type="Proteomes" id="UP000470520"/>
    </source>
</evidence>
<dbReference type="Pfam" id="PF00383">
    <property type="entry name" value="dCMP_cyt_deam_1"/>
    <property type="match status" value="1"/>
</dbReference>
<dbReference type="PANTHER" id="PTHR11644">
    <property type="entry name" value="CYTIDINE DEAMINASE"/>
    <property type="match status" value="1"/>
</dbReference>
<protein>
    <submittedName>
        <fullName evidence="4">Cytidine deaminase</fullName>
        <ecNumber evidence="4">3.5.4.5</ecNumber>
    </submittedName>
</protein>
<dbReference type="AlphaFoldDB" id="A0A7K3QTU1"/>
<comment type="similarity">
    <text evidence="1">Belongs to the cytidine and deoxycytidylate deaminase family.</text>
</comment>
<gene>
    <name evidence="4" type="ORF">G3I21_16375</name>
</gene>
<dbReference type="InterPro" id="IPR050202">
    <property type="entry name" value="Cyt/Deoxycyt_deaminase"/>
</dbReference>
<evidence type="ECO:0000256" key="1">
    <source>
        <dbReference type="ARBA" id="ARBA00006576"/>
    </source>
</evidence>